<proteinExistence type="inferred from homology"/>
<dbReference type="GO" id="GO:0006096">
    <property type="term" value="P:glycolytic process"/>
    <property type="evidence" value="ECO:0007669"/>
    <property type="project" value="UniProtKB-UniPathway"/>
</dbReference>
<dbReference type="InterPro" id="IPR000771">
    <property type="entry name" value="FBA_II"/>
</dbReference>
<evidence type="ECO:0000313" key="13">
    <source>
        <dbReference type="EMBL" id="GEP43281.1"/>
    </source>
</evidence>
<dbReference type="EC" id="4.1.2.13" evidence="4 12"/>
<dbReference type="NCBIfam" id="TIGR00167">
    <property type="entry name" value="cbbA"/>
    <property type="match status" value="1"/>
</dbReference>
<dbReference type="PANTHER" id="PTHR30559:SF0">
    <property type="entry name" value="FRUCTOSE-BISPHOSPHATE ALDOLASE"/>
    <property type="match status" value="1"/>
</dbReference>
<dbReference type="UniPathway" id="UPA00109">
    <property type="reaction ID" value="UER00183"/>
</dbReference>
<dbReference type="InterPro" id="IPR013785">
    <property type="entry name" value="Aldolase_TIM"/>
</dbReference>
<dbReference type="GO" id="GO:0005829">
    <property type="term" value="C:cytosol"/>
    <property type="evidence" value="ECO:0007669"/>
    <property type="project" value="TreeGrafter"/>
</dbReference>
<evidence type="ECO:0000256" key="9">
    <source>
        <dbReference type="PIRSR" id="PIRSR001359-1"/>
    </source>
</evidence>
<dbReference type="RefSeq" id="WP_146850862.1">
    <property type="nucleotide sequence ID" value="NZ_BKAG01000016.1"/>
</dbReference>
<feature type="active site" description="Proton donor" evidence="9">
    <location>
        <position position="95"/>
    </location>
</feature>
<dbReference type="EMBL" id="BKAG01000016">
    <property type="protein sequence ID" value="GEP43281.1"/>
    <property type="molecule type" value="Genomic_DNA"/>
</dbReference>
<evidence type="ECO:0000256" key="8">
    <source>
        <dbReference type="ARBA" id="ARBA00023239"/>
    </source>
</evidence>
<dbReference type="Gene3D" id="3.20.20.70">
    <property type="entry name" value="Aldolase class I"/>
    <property type="match status" value="1"/>
</dbReference>
<evidence type="ECO:0000256" key="3">
    <source>
        <dbReference type="ARBA" id="ARBA00005812"/>
    </source>
</evidence>
<evidence type="ECO:0000256" key="7">
    <source>
        <dbReference type="ARBA" id="ARBA00023152"/>
    </source>
</evidence>
<feature type="binding site" evidence="11">
    <location>
        <position position="161"/>
    </location>
    <ligand>
        <name>Zn(2+)</name>
        <dbReference type="ChEBI" id="CHEBI:29105"/>
        <label>2</label>
    </ligand>
</feature>
<feature type="binding site" evidence="10">
    <location>
        <begin position="250"/>
        <end position="252"/>
    </location>
    <ligand>
        <name>dihydroxyacetone phosphate</name>
        <dbReference type="ChEBI" id="CHEBI:57642"/>
    </ligand>
</feature>
<evidence type="ECO:0000256" key="10">
    <source>
        <dbReference type="PIRSR" id="PIRSR001359-2"/>
    </source>
</evidence>
<accession>A0A512MAB5</accession>
<sequence length="343" mass="36707">MPVATPAQYRAMLDAAQKGGYAYPAINVTSLPTINGALKAFAESKSDGIIQVSTGGGEFASGTAVKDMALGAIVLAEAVHILAAKYDVLVALHTDHCHPKNVEKFLKPLLAATKARREAGKGNLFNSHMFDGSELSLEDNIKTSTELLKECAALDIILEVEAGVVGGEEDGHDTSGVSNDKLYTTPEDMLAVYEALNGLGRYMFAATFGNVHGSYKPGAVKLKPTILKDGQAAVTAKYGAAAEMDLVFHGGSGTPLEEIRETLDYGVVKMNIDTDTQYAFTRPLVDHMFKNYAGVLKIDGEIGDKKAYDPRSYLKKGEQGLCDRMKEACDDLRSTGQTIFGKV</sequence>
<dbReference type="GO" id="GO:0004332">
    <property type="term" value="F:fructose-bisphosphate aldolase activity"/>
    <property type="evidence" value="ECO:0007669"/>
    <property type="project" value="UniProtKB-EC"/>
</dbReference>
<dbReference type="Proteomes" id="UP000321577">
    <property type="component" value="Unassembled WGS sequence"/>
</dbReference>
<dbReference type="PANTHER" id="PTHR30559">
    <property type="entry name" value="FRUCTOSE-BISPHOSPHATE ALDOLASE CLASS 2"/>
    <property type="match status" value="1"/>
</dbReference>
<dbReference type="SUPFAM" id="SSF51569">
    <property type="entry name" value="Aldolase"/>
    <property type="match status" value="1"/>
</dbReference>
<evidence type="ECO:0000256" key="5">
    <source>
        <dbReference type="ARBA" id="ARBA00022723"/>
    </source>
</evidence>
<keyword evidence="5 11" id="KW-0479">Metal-binding</keyword>
<keyword evidence="8 12" id="KW-0456">Lyase</keyword>
<comment type="cofactor">
    <cofactor evidence="11 12">
        <name>Zn(2+)</name>
        <dbReference type="ChEBI" id="CHEBI:29105"/>
    </cofactor>
    <text evidence="11 12">Binds 2 Zn(2+) ions per subunit. One is catalytic and the other provides a structural contribution.</text>
</comment>
<feature type="binding site" evidence="11">
    <location>
        <position position="96"/>
    </location>
    <ligand>
        <name>Zn(2+)</name>
        <dbReference type="ChEBI" id="CHEBI:29105"/>
        <label>1</label>
        <note>catalytic</note>
    </ligand>
</feature>
<evidence type="ECO:0000256" key="12">
    <source>
        <dbReference type="RuleBase" id="RU366023"/>
    </source>
</evidence>
<comment type="function">
    <text evidence="12">Catalyzes the aldol condensation of dihydroxyacetone phosphate (DHAP or glycerone-phosphate) with glyceraldehyde 3-phosphate (G3P) to form fructose 1,6-bisphosphate (FBP) in gluconeogenesis and the reverse reaction in glycolysis.</text>
</comment>
<feature type="binding site" evidence="11">
    <location>
        <position position="212"/>
    </location>
    <ligand>
        <name>Zn(2+)</name>
        <dbReference type="ChEBI" id="CHEBI:29105"/>
        <label>1</label>
        <note>catalytic</note>
    </ligand>
</feature>
<comment type="caution">
    <text evidence="13">The sequence shown here is derived from an EMBL/GenBank/DDBJ whole genome shotgun (WGS) entry which is preliminary data.</text>
</comment>
<protein>
    <recommendedName>
        <fullName evidence="4 12">Fructose-bisphosphate aldolase</fullName>
        <shortName evidence="12">FBP aldolase</shortName>
        <ecNumber evidence="4 12">4.1.2.13</ecNumber>
    </recommendedName>
</protein>
<comment type="pathway">
    <text evidence="2 12">Carbohydrate degradation; glycolysis; D-glyceraldehyde 3-phosphate and glycerone phosphate from D-glucose: step 4/4.</text>
</comment>
<feature type="binding site" evidence="10">
    <location>
        <position position="213"/>
    </location>
    <ligand>
        <name>dihydroxyacetone phosphate</name>
        <dbReference type="ChEBI" id="CHEBI:57642"/>
    </ligand>
</feature>
<evidence type="ECO:0000256" key="1">
    <source>
        <dbReference type="ARBA" id="ARBA00000441"/>
    </source>
</evidence>
<evidence type="ECO:0000313" key="14">
    <source>
        <dbReference type="Proteomes" id="UP000321577"/>
    </source>
</evidence>
<evidence type="ECO:0000256" key="6">
    <source>
        <dbReference type="ARBA" id="ARBA00022833"/>
    </source>
</evidence>
<dbReference type="InterPro" id="IPR006411">
    <property type="entry name" value="Fruct_bisP_bact"/>
</dbReference>
<gene>
    <name evidence="13" type="primary">fbaA</name>
    <name evidence="13" type="ORF">BGE01nite_25720</name>
</gene>
<evidence type="ECO:0000256" key="11">
    <source>
        <dbReference type="PIRSR" id="PIRSR001359-3"/>
    </source>
</evidence>
<dbReference type="GO" id="GO:0008270">
    <property type="term" value="F:zinc ion binding"/>
    <property type="evidence" value="ECO:0007669"/>
    <property type="project" value="UniProtKB-UniRule"/>
</dbReference>
<comment type="similarity">
    <text evidence="3 12">Belongs to the class II fructose-bisphosphate aldolase family.</text>
</comment>
<dbReference type="NCBIfam" id="TIGR01520">
    <property type="entry name" value="FruBisAldo_II_A"/>
    <property type="match status" value="1"/>
</dbReference>
<dbReference type="OrthoDB" id="9803995at2"/>
<feature type="binding site" evidence="11">
    <location>
        <position position="131"/>
    </location>
    <ligand>
        <name>Zn(2+)</name>
        <dbReference type="ChEBI" id="CHEBI:29105"/>
        <label>2</label>
    </ligand>
</feature>
<keyword evidence="7 12" id="KW-0324">Glycolysis</keyword>
<dbReference type="AlphaFoldDB" id="A0A512MAB5"/>
<keyword evidence="14" id="KW-1185">Reference proteome</keyword>
<evidence type="ECO:0000256" key="2">
    <source>
        <dbReference type="ARBA" id="ARBA00004714"/>
    </source>
</evidence>
<reference evidence="13 14" key="1">
    <citation type="submission" date="2019-07" db="EMBL/GenBank/DDBJ databases">
        <title>Whole genome shotgun sequence of Brevifollis gellanilyticus NBRC 108608.</title>
        <authorList>
            <person name="Hosoyama A."/>
            <person name="Uohara A."/>
            <person name="Ohji S."/>
            <person name="Ichikawa N."/>
        </authorList>
    </citation>
    <scope>NUCLEOTIDE SEQUENCE [LARGE SCALE GENOMIC DNA]</scope>
    <source>
        <strain evidence="13 14">NBRC 108608</strain>
    </source>
</reference>
<keyword evidence="6 11" id="KW-0862">Zinc</keyword>
<evidence type="ECO:0000256" key="4">
    <source>
        <dbReference type="ARBA" id="ARBA00013068"/>
    </source>
</evidence>
<feature type="binding site" evidence="10">
    <location>
        <begin position="271"/>
        <end position="274"/>
    </location>
    <ligand>
        <name>dihydroxyacetone phosphate</name>
        <dbReference type="ChEBI" id="CHEBI:57642"/>
    </ligand>
</feature>
<comment type="catalytic activity">
    <reaction evidence="1 12">
        <text>beta-D-fructose 1,6-bisphosphate = D-glyceraldehyde 3-phosphate + dihydroxyacetone phosphate</text>
        <dbReference type="Rhea" id="RHEA:14729"/>
        <dbReference type="ChEBI" id="CHEBI:32966"/>
        <dbReference type="ChEBI" id="CHEBI:57642"/>
        <dbReference type="ChEBI" id="CHEBI:59776"/>
        <dbReference type="EC" id="4.1.2.13"/>
    </reaction>
</comment>
<dbReference type="PIRSF" id="PIRSF001359">
    <property type="entry name" value="F_bP_aldolase_II"/>
    <property type="match status" value="1"/>
</dbReference>
<name>A0A512MAB5_9BACT</name>
<organism evidence="13 14">
    <name type="scientific">Brevifollis gellanilyticus</name>
    <dbReference type="NCBI Taxonomy" id="748831"/>
    <lineage>
        <taxon>Bacteria</taxon>
        <taxon>Pseudomonadati</taxon>
        <taxon>Verrucomicrobiota</taxon>
        <taxon>Verrucomicrobiia</taxon>
        <taxon>Verrucomicrobiales</taxon>
        <taxon>Verrucomicrobiaceae</taxon>
    </lineage>
</organism>
<dbReference type="Pfam" id="PF01116">
    <property type="entry name" value="F_bP_aldolase"/>
    <property type="match status" value="1"/>
</dbReference>
<feature type="binding site" evidence="11">
    <location>
        <position position="249"/>
    </location>
    <ligand>
        <name>Zn(2+)</name>
        <dbReference type="ChEBI" id="CHEBI:29105"/>
        <label>1</label>
        <note>catalytic</note>
    </ligand>
</feature>
<dbReference type="NCBIfam" id="NF006628">
    <property type="entry name" value="PRK09197.1"/>
    <property type="match status" value="1"/>
</dbReference>